<evidence type="ECO:0000313" key="3">
    <source>
        <dbReference type="Proteomes" id="UP000735302"/>
    </source>
</evidence>
<name>A0AAV4CZK3_9GAST</name>
<keyword evidence="3" id="KW-1185">Reference proteome</keyword>
<accession>A0AAV4CZK3</accession>
<reference evidence="2 3" key="1">
    <citation type="journal article" date="2021" name="Elife">
        <title>Chloroplast acquisition without the gene transfer in kleptoplastic sea slugs, Plakobranchus ocellatus.</title>
        <authorList>
            <person name="Maeda T."/>
            <person name="Takahashi S."/>
            <person name="Yoshida T."/>
            <person name="Shimamura S."/>
            <person name="Takaki Y."/>
            <person name="Nagai Y."/>
            <person name="Toyoda A."/>
            <person name="Suzuki Y."/>
            <person name="Arimoto A."/>
            <person name="Ishii H."/>
            <person name="Satoh N."/>
            <person name="Nishiyama T."/>
            <person name="Hasebe M."/>
            <person name="Maruyama T."/>
            <person name="Minagawa J."/>
            <person name="Obokata J."/>
            <person name="Shigenobu S."/>
        </authorList>
    </citation>
    <scope>NUCLEOTIDE SEQUENCE [LARGE SCALE GENOMIC DNA]</scope>
</reference>
<evidence type="ECO:0000256" key="1">
    <source>
        <dbReference type="SAM" id="MobiDB-lite"/>
    </source>
</evidence>
<comment type="caution">
    <text evidence="2">The sequence shown here is derived from an EMBL/GenBank/DDBJ whole genome shotgun (WGS) entry which is preliminary data.</text>
</comment>
<dbReference type="AlphaFoldDB" id="A0AAV4CZK3"/>
<evidence type="ECO:0000313" key="2">
    <source>
        <dbReference type="EMBL" id="GFO37363.1"/>
    </source>
</evidence>
<organism evidence="2 3">
    <name type="scientific">Plakobranchus ocellatus</name>
    <dbReference type="NCBI Taxonomy" id="259542"/>
    <lineage>
        <taxon>Eukaryota</taxon>
        <taxon>Metazoa</taxon>
        <taxon>Spiralia</taxon>
        <taxon>Lophotrochozoa</taxon>
        <taxon>Mollusca</taxon>
        <taxon>Gastropoda</taxon>
        <taxon>Heterobranchia</taxon>
        <taxon>Euthyneura</taxon>
        <taxon>Panpulmonata</taxon>
        <taxon>Sacoglossa</taxon>
        <taxon>Placobranchoidea</taxon>
        <taxon>Plakobranchidae</taxon>
        <taxon>Plakobranchus</taxon>
    </lineage>
</organism>
<protein>
    <submittedName>
        <fullName evidence="2">Uncharacterized protein</fullName>
    </submittedName>
</protein>
<feature type="compositionally biased region" description="Acidic residues" evidence="1">
    <location>
        <begin position="83"/>
        <end position="101"/>
    </location>
</feature>
<sequence>MYSPFGSQRSAQSLASNQDHIMKSKGVLMVLEVAKLAVNYESNGLGQVIVDPNSFSDLVSVITTVLNGLFYTDLEWTLWTKNDDDDEDDYDYDDEDDDDDSSSSSSSSSFYHYNDYCHFSGCVDDDDDGDDGDDDDDDDDVTTAAAAAAVTTAADDNKKEARL</sequence>
<proteinExistence type="predicted"/>
<dbReference type="Proteomes" id="UP000735302">
    <property type="component" value="Unassembled WGS sequence"/>
</dbReference>
<gene>
    <name evidence="2" type="ORF">PoB_006386800</name>
</gene>
<dbReference type="EMBL" id="BLXT01007237">
    <property type="protein sequence ID" value="GFO37363.1"/>
    <property type="molecule type" value="Genomic_DNA"/>
</dbReference>
<feature type="region of interest" description="Disordered" evidence="1">
    <location>
        <begin position="81"/>
        <end position="111"/>
    </location>
</feature>